<evidence type="ECO:0000256" key="3">
    <source>
        <dbReference type="ARBA" id="ARBA00023136"/>
    </source>
</evidence>
<dbReference type="InterPro" id="IPR004089">
    <property type="entry name" value="MCPsignal_dom"/>
</dbReference>
<evidence type="ECO:0000256" key="4">
    <source>
        <dbReference type="ARBA" id="ARBA00023224"/>
    </source>
</evidence>
<evidence type="ECO:0000256" key="7">
    <source>
        <dbReference type="SAM" id="Coils"/>
    </source>
</evidence>
<dbReference type="PROSITE" id="PS50885">
    <property type="entry name" value="HAMP"/>
    <property type="match status" value="1"/>
</dbReference>
<dbReference type="SUPFAM" id="SSF58104">
    <property type="entry name" value="Methyl-accepting chemotaxis protein (MCP) signaling domain"/>
    <property type="match status" value="1"/>
</dbReference>
<accession>A0ABW5RA98</accession>
<dbReference type="Gene3D" id="6.10.340.10">
    <property type="match status" value="1"/>
</dbReference>
<organism evidence="12 13">
    <name type="scientific">Marinicrinis sediminis</name>
    <dbReference type="NCBI Taxonomy" id="1652465"/>
    <lineage>
        <taxon>Bacteria</taxon>
        <taxon>Bacillati</taxon>
        <taxon>Bacillota</taxon>
        <taxon>Bacilli</taxon>
        <taxon>Bacillales</taxon>
        <taxon>Paenibacillaceae</taxon>
    </lineage>
</organism>
<keyword evidence="3 9" id="KW-0472">Membrane</keyword>
<dbReference type="RefSeq" id="WP_379929322.1">
    <property type="nucleotide sequence ID" value="NZ_JBHUMM010000016.1"/>
</dbReference>
<comment type="subcellular location">
    <subcellularLocation>
        <location evidence="1">Cell membrane</location>
    </subcellularLocation>
</comment>
<sequence>MKGTNEKQTNKGNETDKSVKGSGHEQTGKRWARMSIIKHLKISRKIMLLNGIAVVFLALIGYAGIYYSGQLQQQSNTMYEDRLIPIHTLHEIRNMQGQIDAALLELLLAKEDQDQVAQLEEKITSMNNQMNTYFAELQQHKIRDELQGEIEDFKSIFTRYRAERGKVISTAFLTEQQLQLMKRETAYEYYVEKVVPIQRVVNEKLENMVRIHIEKAGQVKAFNEEERQQSFLVMIGCIGAAVLLFAMIGTVISSRIVKPLRSLQAQMKEVEQGDLRVSCDYDSRDEIGDLTRSFQEMMKGLRELVHHVDETSHMMNTHSAHLLSSAEETARGSQHIAQSTHALTSSMERQADMARFASNSMEEMNKGIQTIASHTEAVSELSYTASSASQSGLQDVQSIQEQMQAIERSSEGSEQSIRKLQQQSDHIHTMIQEITRIAAATNILSLNAAIEASRAGEAGKGFAVVAQEIRELADHSKRTAGQIVEVVAHIHQEALSAVHAIGEDRVRIQEGVVQTERASASFQHIQSSVVQVRDKVLEVSALVEQLTASSEGIVESARQTAEISETAAGSCEEIAASNEEQLQSMQQVKQASHHLAETAQQLRKLVSAFDLSS</sequence>
<dbReference type="Pfam" id="PF00015">
    <property type="entry name" value="MCPsignal"/>
    <property type="match status" value="1"/>
</dbReference>
<reference evidence="13" key="1">
    <citation type="journal article" date="2019" name="Int. J. Syst. Evol. Microbiol.">
        <title>The Global Catalogue of Microorganisms (GCM) 10K type strain sequencing project: providing services to taxonomists for standard genome sequencing and annotation.</title>
        <authorList>
            <consortium name="The Broad Institute Genomics Platform"/>
            <consortium name="The Broad Institute Genome Sequencing Center for Infectious Disease"/>
            <person name="Wu L."/>
            <person name="Ma J."/>
        </authorList>
    </citation>
    <scope>NUCLEOTIDE SEQUENCE [LARGE SCALE GENOMIC DNA]</scope>
    <source>
        <strain evidence="13">KCTC 33676</strain>
    </source>
</reference>
<dbReference type="InterPro" id="IPR003660">
    <property type="entry name" value="HAMP_dom"/>
</dbReference>
<dbReference type="PANTHER" id="PTHR32089">
    <property type="entry name" value="METHYL-ACCEPTING CHEMOTAXIS PROTEIN MCPB"/>
    <property type="match status" value="1"/>
</dbReference>
<feature type="transmembrane region" description="Helical" evidence="9">
    <location>
        <begin position="46"/>
        <end position="67"/>
    </location>
</feature>
<dbReference type="Pfam" id="PF12729">
    <property type="entry name" value="4HB_MCP_1"/>
    <property type="match status" value="1"/>
</dbReference>
<evidence type="ECO:0000313" key="13">
    <source>
        <dbReference type="Proteomes" id="UP001597497"/>
    </source>
</evidence>
<evidence type="ECO:0000259" key="11">
    <source>
        <dbReference type="PROSITE" id="PS50885"/>
    </source>
</evidence>
<dbReference type="PANTHER" id="PTHR32089:SF112">
    <property type="entry name" value="LYSOZYME-LIKE PROTEIN-RELATED"/>
    <property type="match status" value="1"/>
</dbReference>
<gene>
    <name evidence="12" type="ORF">ACFSUC_09530</name>
</gene>
<name>A0ABW5RA98_9BACL</name>
<dbReference type="PROSITE" id="PS50111">
    <property type="entry name" value="CHEMOTAXIS_TRANSDUC_2"/>
    <property type="match status" value="1"/>
</dbReference>
<evidence type="ECO:0000256" key="6">
    <source>
        <dbReference type="PROSITE-ProRule" id="PRU00284"/>
    </source>
</evidence>
<dbReference type="Proteomes" id="UP001597497">
    <property type="component" value="Unassembled WGS sequence"/>
</dbReference>
<dbReference type="Pfam" id="PF00672">
    <property type="entry name" value="HAMP"/>
    <property type="match status" value="1"/>
</dbReference>
<evidence type="ECO:0000256" key="5">
    <source>
        <dbReference type="ARBA" id="ARBA00029447"/>
    </source>
</evidence>
<feature type="domain" description="Methyl-accepting transducer" evidence="10">
    <location>
        <begin position="325"/>
        <end position="561"/>
    </location>
</feature>
<feature type="coiled-coil region" evidence="7">
    <location>
        <begin position="109"/>
        <end position="136"/>
    </location>
</feature>
<keyword evidence="9" id="KW-0812">Transmembrane</keyword>
<dbReference type="SMART" id="SM00304">
    <property type="entry name" value="HAMP"/>
    <property type="match status" value="1"/>
</dbReference>
<dbReference type="CDD" id="cd06225">
    <property type="entry name" value="HAMP"/>
    <property type="match status" value="1"/>
</dbReference>
<evidence type="ECO:0000256" key="8">
    <source>
        <dbReference type="SAM" id="MobiDB-lite"/>
    </source>
</evidence>
<feature type="transmembrane region" description="Helical" evidence="9">
    <location>
        <begin position="231"/>
        <end position="252"/>
    </location>
</feature>
<comment type="caution">
    <text evidence="12">The sequence shown here is derived from an EMBL/GenBank/DDBJ whole genome shotgun (WGS) entry which is preliminary data.</text>
</comment>
<evidence type="ECO:0000256" key="9">
    <source>
        <dbReference type="SAM" id="Phobius"/>
    </source>
</evidence>
<proteinExistence type="inferred from homology"/>
<evidence type="ECO:0000259" key="10">
    <source>
        <dbReference type="PROSITE" id="PS50111"/>
    </source>
</evidence>
<evidence type="ECO:0000256" key="1">
    <source>
        <dbReference type="ARBA" id="ARBA00004236"/>
    </source>
</evidence>
<keyword evidence="7" id="KW-0175">Coiled coil</keyword>
<keyword evidence="13" id="KW-1185">Reference proteome</keyword>
<dbReference type="EMBL" id="JBHUMM010000016">
    <property type="protein sequence ID" value="MFD2671848.1"/>
    <property type="molecule type" value="Genomic_DNA"/>
</dbReference>
<dbReference type="InterPro" id="IPR024478">
    <property type="entry name" value="HlyB_4HB_MCP"/>
</dbReference>
<dbReference type="SMART" id="SM00283">
    <property type="entry name" value="MA"/>
    <property type="match status" value="1"/>
</dbReference>
<feature type="region of interest" description="Disordered" evidence="8">
    <location>
        <begin position="1"/>
        <end position="27"/>
    </location>
</feature>
<comment type="similarity">
    <text evidence="5">Belongs to the methyl-accepting chemotaxis (MCP) protein family.</text>
</comment>
<protein>
    <submittedName>
        <fullName evidence="12">Methyl-accepting chemotaxis protein</fullName>
    </submittedName>
</protein>
<dbReference type="Gene3D" id="1.10.287.950">
    <property type="entry name" value="Methyl-accepting chemotaxis protein"/>
    <property type="match status" value="1"/>
</dbReference>
<keyword evidence="9" id="KW-1133">Transmembrane helix</keyword>
<keyword evidence="2" id="KW-1003">Cell membrane</keyword>
<evidence type="ECO:0000256" key="2">
    <source>
        <dbReference type="ARBA" id="ARBA00022475"/>
    </source>
</evidence>
<keyword evidence="4 6" id="KW-0807">Transducer</keyword>
<evidence type="ECO:0000313" key="12">
    <source>
        <dbReference type="EMBL" id="MFD2671848.1"/>
    </source>
</evidence>
<feature type="domain" description="HAMP" evidence="11">
    <location>
        <begin position="254"/>
        <end position="306"/>
    </location>
</feature>